<reference evidence="1 2" key="1">
    <citation type="journal article" date="2017" name="Curr. Biol.">
        <title>The Evolution of Venom by Co-option of Single-Copy Genes.</title>
        <authorList>
            <person name="Martinson E.O."/>
            <person name="Mrinalini"/>
            <person name="Kelkar Y.D."/>
            <person name="Chang C.H."/>
            <person name="Werren J.H."/>
        </authorList>
    </citation>
    <scope>NUCLEOTIDE SEQUENCE [LARGE SCALE GENOMIC DNA]</scope>
    <source>
        <strain evidence="1 2">Alberta</strain>
        <tissue evidence="1">Whole body</tissue>
    </source>
</reference>
<dbReference type="Proteomes" id="UP000215335">
    <property type="component" value="Unassembled WGS sequence"/>
</dbReference>
<evidence type="ECO:0000313" key="1">
    <source>
        <dbReference type="EMBL" id="OXU22872.1"/>
    </source>
</evidence>
<sequence>MENLTKQEEKARIGALEIWNTIRNYKRERESIWEEIRDKQDSMDNVVSIASNIHKSVKSDLSAIMIQVKRLQRGQVALEKRPMEN</sequence>
<gene>
    <name evidence="1" type="ORF">TSAR_010191</name>
</gene>
<dbReference type="AlphaFoldDB" id="A0A232EWY7"/>
<name>A0A232EWY7_9HYME</name>
<keyword evidence="2" id="KW-1185">Reference proteome</keyword>
<organism evidence="1 2">
    <name type="scientific">Trichomalopsis sarcophagae</name>
    <dbReference type="NCBI Taxonomy" id="543379"/>
    <lineage>
        <taxon>Eukaryota</taxon>
        <taxon>Metazoa</taxon>
        <taxon>Ecdysozoa</taxon>
        <taxon>Arthropoda</taxon>
        <taxon>Hexapoda</taxon>
        <taxon>Insecta</taxon>
        <taxon>Pterygota</taxon>
        <taxon>Neoptera</taxon>
        <taxon>Endopterygota</taxon>
        <taxon>Hymenoptera</taxon>
        <taxon>Apocrita</taxon>
        <taxon>Proctotrupomorpha</taxon>
        <taxon>Chalcidoidea</taxon>
        <taxon>Pteromalidae</taxon>
        <taxon>Pteromalinae</taxon>
        <taxon>Trichomalopsis</taxon>
    </lineage>
</organism>
<proteinExistence type="predicted"/>
<protein>
    <submittedName>
        <fullName evidence="1">Uncharacterized protein</fullName>
    </submittedName>
</protein>
<evidence type="ECO:0000313" key="2">
    <source>
        <dbReference type="Proteomes" id="UP000215335"/>
    </source>
</evidence>
<accession>A0A232EWY7</accession>
<comment type="caution">
    <text evidence="1">The sequence shown here is derived from an EMBL/GenBank/DDBJ whole genome shotgun (WGS) entry which is preliminary data.</text>
</comment>
<dbReference type="EMBL" id="NNAY01001803">
    <property type="protein sequence ID" value="OXU22872.1"/>
    <property type="molecule type" value="Genomic_DNA"/>
</dbReference>